<protein>
    <submittedName>
        <fullName evidence="2">Heavy metal transporter</fullName>
    </submittedName>
</protein>
<dbReference type="Proteomes" id="UP000030063">
    <property type="component" value="Unassembled WGS sequence"/>
</dbReference>
<organism evidence="2 3">
    <name type="scientific">Pseudomonas taeanensis MS-3</name>
    <dbReference type="NCBI Taxonomy" id="1395571"/>
    <lineage>
        <taxon>Bacteria</taxon>
        <taxon>Pseudomonadati</taxon>
        <taxon>Pseudomonadota</taxon>
        <taxon>Gammaproteobacteria</taxon>
        <taxon>Pseudomonadales</taxon>
        <taxon>Pseudomonadaceae</taxon>
        <taxon>Pseudomonas</taxon>
    </lineage>
</organism>
<dbReference type="OrthoDB" id="9814359at2"/>
<feature type="domain" description="HMA" evidence="1">
    <location>
        <begin position="1"/>
        <end position="63"/>
    </location>
</feature>
<dbReference type="Pfam" id="PF00403">
    <property type="entry name" value="HMA"/>
    <property type="match status" value="1"/>
</dbReference>
<dbReference type="CDD" id="cd00371">
    <property type="entry name" value="HMA"/>
    <property type="match status" value="1"/>
</dbReference>
<keyword evidence="3" id="KW-1185">Reference proteome</keyword>
<dbReference type="InterPro" id="IPR006121">
    <property type="entry name" value="HMA_dom"/>
</dbReference>
<evidence type="ECO:0000313" key="3">
    <source>
        <dbReference type="Proteomes" id="UP000030063"/>
    </source>
</evidence>
<gene>
    <name evidence="2" type="ORF">TMS3_0110825</name>
</gene>
<dbReference type="Gene3D" id="3.30.70.100">
    <property type="match status" value="1"/>
</dbReference>
<reference evidence="2 3" key="1">
    <citation type="journal article" date="2014" name="Genome Announc.">
        <title>Draft Genome Sequence of Petroleum Oil-Degrading Marine Bacterium Pseudomonas taeanensis Strain MS-3, Isolated from a Crude Oil-Contaminated Seashore.</title>
        <authorList>
            <person name="Lee S.Y."/>
            <person name="Kim S.H."/>
            <person name="Lee D.G."/>
            <person name="Shin S."/>
            <person name="Yun S.H."/>
            <person name="Choi C.W."/>
            <person name="Chung Y.H."/>
            <person name="Choi J.S."/>
            <person name="Kahng H.Y."/>
            <person name="Kim S.I."/>
        </authorList>
    </citation>
    <scope>NUCLEOTIDE SEQUENCE [LARGE SCALE GENOMIC DNA]</scope>
    <source>
        <strain evidence="2 3">MS-3</strain>
    </source>
</reference>
<dbReference type="AlphaFoldDB" id="A0A0A1YMW1"/>
<comment type="caution">
    <text evidence="2">The sequence shown here is derived from an EMBL/GenBank/DDBJ whole genome shotgun (WGS) entry which is preliminary data.</text>
</comment>
<sequence>MFVLEVSGMGCGSCVSKITKAIQAMDHDARVEVDRAAGRVMVESDESPQHIRSLIEELGYPSKVSA</sequence>
<name>A0A0A1YMW1_9PSED</name>
<dbReference type="InterPro" id="IPR036163">
    <property type="entry name" value="HMA_dom_sf"/>
</dbReference>
<dbReference type="eggNOG" id="COG2608">
    <property type="taxonomic scope" value="Bacteria"/>
</dbReference>
<dbReference type="GO" id="GO:0046872">
    <property type="term" value="F:metal ion binding"/>
    <property type="evidence" value="ECO:0007669"/>
    <property type="project" value="InterPro"/>
</dbReference>
<dbReference type="RefSeq" id="WP_025165247.1">
    <property type="nucleotide sequence ID" value="NZ_AWSQ01000002.1"/>
</dbReference>
<dbReference type="PROSITE" id="PS50846">
    <property type="entry name" value="HMA_2"/>
    <property type="match status" value="1"/>
</dbReference>
<dbReference type="STRING" id="1395571.TMS3_0110825"/>
<dbReference type="SUPFAM" id="SSF55008">
    <property type="entry name" value="HMA, heavy metal-associated domain"/>
    <property type="match status" value="1"/>
</dbReference>
<proteinExistence type="predicted"/>
<evidence type="ECO:0000259" key="1">
    <source>
        <dbReference type="PROSITE" id="PS50846"/>
    </source>
</evidence>
<dbReference type="EMBL" id="AWSQ01000002">
    <property type="protein sequence ID" value="KFX69994.1"/>
    <property type="molecule type" value="Genomic_DNA"/>
</dbReference>
<evidence type="ECO:0000313" key="2">
    <source>
        <dbReference type="EMBL" id="KFX69994.1"/>
    </source>
</evidence>
<accession>A0A0A1YMW1</accession>